<feature type="region of interest" description="Disordered" evidence="1">
    <location>
        <begin position="570"/>
        <end position="591"/>
    </location>
</feature>
<dbReference type="AlphaFoldDB" id="A0A8H3YX48"/>
<dbReference type="Proteomes" id="UP000433883">
    <property type="component" value="Unassembled WGS sequence"/>
</dbReference>
<evidence type="ECO:0000256" key="1">
    <source>
        <dbReference type="SAM" id="MobiDB-lite"/>
    </source>
</evidence>
<feature type="region of interest" description="Disordered" evidence="1">
    <location>
        <begin position="1"/>
        <end position="32"/>
    </location>
</feature>
<sequence>MSSHETDSSLEGDDSNTSIEDGTGGVDQPNNDGLISSAKYITDLIDKQATYEFENIDVKIQGGDVQIILSEDEADDVILPSSLLRTSRYFDHAFSGNWNTGGSIKKIKCPETQKVVDVYRWSLREIRVVNEKWDTVYLLENGTKRSLIDGKKSWPRSFWASRDGITIPGFRNNPAPKFKTLERAIIAHKVLFALLVQQDFDWPADVRFRNGILAEVLSYAVFYGLYDRIARELCEVAPCLVWEDIAEHPEFYLGLSQVLREKAMWYEALRHIVGDFCFHKRQPCGYPADKRLDDLSEIDYCDLKLLVLEHREDLQLLTGSILTRLQELVTFPDPQFSCTDRFLGVVRQTFLARREVQHKYWTQSWKINGRTPRERLGHVARSVFGEWLSHELVRAAGTYDRGCKVVRQNRIFAAYKELLRAHETDDISIFGKRAPERLAEMFGQKSMSAKHPKKPQTGGKRNHKSNMEGAGDTGVVKDGEDKKPSQTDAEILEMLLKRILRDAAGIIKCGLDKNPKIKPVHSEVGYFTHIAAEEISVPWAMKPDFLEVEGLDLKRASQEWLDLVHGEEWMGEHESDDSGNNAEKSEISPGADCAEASVFGKVETRVLILPES</sequence>
<dbReference type="EMBL" id="WNWQ01000270">
    <property type="protein sequence ID" value="KAE9972221.1"/>
    <property type="molecule type" value="Genomic_DNA"/>
</dbReference>
<evidence type="ECO:0000313" key="2">
    <source>
        <dbReference type="EMBL" id="KAE9972221.1"/>
    </source>
</evidence>
<feature type="region of interest" description="Disordered" evidence="1">
    <location>
        <begin position="442"/>
        <end position="486"/>
    </location>
</feature>
<evidence type="ECO:0000313" key="3">
    <source>
        <dbReference type="Proteomes" id="UP000433883"/>
    </source>
</evidence>
<proteinExistence type="predicted"/>
<feature type="compositionally biased region" description="Basic and acidic residues" evidence="1">
    <location>
        <begin position="475"/>
        <end position="485"/>
    </location>
</feature>
<accession>A0A8H3YX48</accession>
<name>A0A8H3YX48_VENIN</name>
<evidence type="ECO:0008006" key="4">
    <source>
        <dbReference type="Google" id="ProtNLM"/>
    </source>
</evidence>
<protein>
    <recommendedName>
        <fullName evidence="4">BTB domain-containing protein</fullName>
    </recommendedName>
</protein>
<gene>
    <name evidence="2" type="ORF">BLS_004145</name>
</gene>
<organism evidence="2 3">
    <name type="scientific">Venturia inaequalis</name>
    <name type="common">Apple scab fungus</name>
    <dbReference type="NCBI Taxonomy" id="5025"/>
    <lineage>
        <taxon>Eukaryota</taxon>
        <taxon>Fungi</taxon>
        <taxon>Dikarya</taxon>
        <taxon>Ascomycota</taxon>
        <taxon>Pezizomycotina</taxon>
        <taxon>Dothideomycetes</taxon>
        <taxon>Pleosporomycetidae</taxon>
        <taxon>Venturiales</taxon>
        <taxon>Venturiaceae</taxon>
        <taxon>Venturia</taxon>
    </lineage>
</organism>
<reference evidence="2 3" key="1">
    <citation type="submission" date="2019-11" db="EMBL/GenBank/DDBJ databases">
        <title>Venturia inaequalis Genome Resource.</title>
        <authorList>
            <person name="Lichtner F.J."/>
        </authorList>
    </citation>
    <scope>NUCLEOTIDE SEQUENCE [LARGE SCALE GENOMIC DNA]</scope>
    <source>
        <strain evidence="2">Bline_iso_100314</strain>
    </source>
</reference>
<feature type="compositionally biased region" description="Basic residues" evidence="1">
    <location>
        <begin position="448"/>
        <end position="464"/>
    </location>
</feature>
<comment type="caution">
    <text evidence="2">The sequence shown here is derived from an EMBL/GenBank/DDBJ whole genome shotgun (WGS) entry which is preliminary data.</text>
</comment>